<evidence type="ECO:0000256" key="3">
    <source>
        <dbReference type="ARBA" id="ARBA00012030"/>
    </source>
</evidence>
<comment type="catalytic activity">
    <reaction evidence="1">
        <text>Hydrolyzes single-stranded DNA or mismatched double-stranded DNA and polynucleotides, releasing free uracil.</text>
        <dbReference type="EC" id="3.2.2.27"/>
    </reaction>
</comment>
<evidence type="ECO:0000313" key="13">
    <source>
        <dbReference type="EMBL" id="GFP26105.1"/>
    </source>
</evidence>
<protein>
    <recommendedName>
        <fullName evidence="4">Type-4 uracil-DNA glycosylase</fullName>
        <ecNumber evidence="3">3.2.2.27</ecNumber>
    </recommendedName>
</protein>
<gene>
    <name evidence="13" type="ORF">HKBW3S25_01593</name>
</gene>
<evidence type="ECO:0000256" key="2">
    <source>
        <dbReference type="ARBA" id="ARBA00006521"/>
    </source>
</evidence>
<keyword evidence="8" id="KW-0378">Hydrolase</keyword>
<comment type="caution">
    <text evidence="13">The sequence shown here is derived from an EMBL/GenBank/DDBJ whole genome shotgun (WGS) entry which is preliminary data.</text>
</comment>
<keyword evidence="7" id="KW-0227">DNA damage</keyword>
<evidence type="ECO:0000259" key="12">
    <source>
        <dbReference type="SMART" id="SM00986"/>
    </source>
</evidence>
<evidence type="ECO:0000256" key="8">
    <source>
        <dbReference type="ARBA" id="ARBA00022801"/>
    </source>
</evidence>
<dbReference type="NCBIfam" id="TIGR00758">
    <property type="entry name" value="UDG_fam4"/>
    <property type="match status" value="1"/>
</dbReference>
<dbReference type="InterPro" id="IPR005273">
    <property type="entry name" value="Ura-DNA_glyco_family4"/>
</dbReference>
<dbReference type="InterPro" id="IPR036895">
    <property type="entry name" value="Uracil-DNA_glycosylase-like_sf"/>
</dbReference>
<keyword evidence="11" id="KW-0234">DNA repair</keyword>
<keyword evidence="10" id="KW-0411">Iron-sulfur</keyword>
<keyword evidence="5" id="KW-0004">4Fe-4S</keyword>
<evidence type="ECO:0000256" key="4">
    <source>
        <dbReference type="ARBA" id="ARBA00019403"/>
    </source>
</evidence>
<sequence length="214" mass="23418">MREKNLFDLLAGTSENKAHKTKSVQLARQPVAIENLAEEVAGCVRCPLRLGASRVVFGEGNPQAKLIFVGDAPGVDEDLQGLPFVGAAGQLLNKILAAAEIKRDEIYLTNVIKCRPPEDRMPHPEEVATCRAHLQQQIELISPAIIVCLGSLAAQALANSSARANVVRGRWCELDGISLMPTFHPAELLLVPAKKKPVWQDIQKVRDAYRLLTF</sequence>
<dbReference type="PANTHER" id="PTHR33693:SF1">
    <property type="entry name" value="TYPE-4 URACIL-DNA GLYCOSYLASE"/>
    <property type="match status" value="1"/>
</dbReference>
<dbReference type="InterPro" id="IPR005122">
    <property type="entry name" value="Uracil-DNA_glycosylase-like"/>
</dbReference>
<proteinExistence type="inferred from homology"/>
<comment type="similarity">
    <text evidence="2">Belongs to the uracil-DNA glycosylase (UDG) superfamily. Type 4 (UDGa) family.</text>
</comment>
<dbReference type="Gene3D" id="3.40.470.10">
    <property type="entry name" value="Uracil-DNA glycosylase-like domain"/>
    <property type="match status" value="1"/>
</dbReference>
<evidence type="ECO:0000256" key="6">
    <source>
        <dbReference type="ARBA" id="ARBA00022723"/>
    </source>
</evidence>
<dbReference type="SMART" id="SM00987">
    <property type="entry name" value="UreE_C"/>
    <property type="match status" value="1"/>
</dbReference>
<dbReference type="EC" id="3.2.2.27" evidence="3"/>
<dbReference type="CDD" id="cd10030">
    <property type="entry name" value="UDG-F4_TTUDGA_SPO1dp_like"/>
    <property type="match status" value="1"/>
</dbReference>
<dbReference type="SUPFAM" id="SSF52141">
    <property type="entry name" value="Uracil-DNA glycosylase-like"/>
    <property type="match status" value="1"/>
</dbReference>
<dbReference type="Pfam" id="PF03167">
    <property type="entry name" value="UDG"/>
    <property type="match status" value="1"/>
</dbReference>
<dbReference type="GO" id="GO:0004844">
    <property type="term" value="F:uracil DNA N-glycosylase activity"/>
    <property type="evidence" value="ECO:0007669"/>
    <property type="project" value="UniProtKB-EC"/>
</dbReference>
<evidence type="ECO:0000256" key="7">
    <source>
        <dbReference type="ARBA" id="ARBA00022763"/>
    </source>
</evidence>
<evidence type="ECO:0000256" key="11">
    <source>
        <dbReference type="ARBA" id="ARBA00023204"/>
    </source>
</evidence>
<dbReference type="GO" id="GO:0051539">
    <property type="term" value="F:4 iron, 4 sulfur cluster binding"/>
    <property type="evidence" value="ECO:0007669"/>
    <property type="project" value="UniProtKB-KW"/>
</dbReference>
<evidence type="ECO:0000256" key="5">
    <source>
        <dbReference type="ARBA" id="ARBA00022485"/>
    </source>
</evidence>
<dbReference type="GO" id="GO:0006281">
    <property type="term" value="P:DNA repair"/>
    <property type="evidence" value="ECO:0007669"/>
    <property type="project" value="UniProtKB-KW"/>
</dbReference>
<dbReference type="GO" id="GO:0046872">
    <property type="term" value="F:metal ion binding"/>
    <property type="evidence" value="ECO:0007669"/>
    <property type="project" value="UniProtKB-KW"/>
</dbReference>
<evidence type="ECO:0000256" key="9">
    <source>
        <dbReference type="ARBA" id="ARBA00023004"/>
    </source>
</evidence>
<dbReference type="Proteomes" id="UP000543224">
    <property type="component" value="Unassembled WGS sequence"/>
</dbReference>
<evidence type="ECO:0000256" key="1">
    <source>
        <dbReference type="ARBA" id="ARBA00001400"/>
    </source>
</evidence>
<organism evidence="13 14">
    <name type="scientific">Candidatus Hakubella thermalkaliphila</name>
    <dbReference type="NCBI Taxonomy" id="2754717"/>
    <lineage>
        <taxon>Bacteria</taxon>
        <taxon>Bacillati</taxon>
        <taxon>Actinomycetota</taxon>
        <taxon>Actinomycetota incertae sedis</taxon>
        <taxon>Candidatus Hakubellales</taxon>
        <taxon>Candidatus Hakubellaceae</taxon>
        <taxon>Candidatus Hakubella</taxon>
    </lineage>
</organism>
<feature type="domain" description="Uracil-DNA glycosylase-like" evidence="12">
    <location>
        <begin position="57"/>
        <end position="203"/>
    </location>
</feature>
<dbReference type="SMART" id="SM00986">
    <property type="entry name" value="UDG"/>
    <property type="match status" value="1"/>
</dbReference>
<evidence type="ECO:0000313" key="14">
    <source>
        <dbReference type="Proteomes" id="UP000543224"/>
    </source>
</evidence>
<dbReference type="PANTHER" id="PTHR33693">
    <property type="entry name" value="TYPE-5 URACIL-DNA GLYCOSYLASE"/>
    <property type="match status" value="1"/>
</dbReference>
<keyword evidence="9" id="KW-0408">Iron</keyword>
<keyword evidence="6" id="KW-0479">Metal-binding</keyword>
<dbReference type="InterPro" id="IPR051536">
    <property type="entry name" value="UDG_Type-4/5"/>
</dbReference>
<name>A0A6V8P0S2_9ACTN</name>
<evidence type="ECO:0000256" key="10">
    <source>
        <dbReference type="ARBA" id="ARBA00023014"/>
    </source>
</evidence>
<reference evidence="13 14" key="1">
    <citation type="journal article" date="2020" name="Front. Microbiol.">
        <title>Single-cell genomics of novel Actinobacteria with the Wood-Ljungdahl pathway discovered in a serpentinizing system.</title>
        <authorList>
            <person name="Merino N."/>
            <person name="Kawai M."/>
            <person name="Boyd E.S."/>
            <person name="Colman D.R."/>
            <person name="McGlynn S.E."/>
            <person name="Nealson K.H."/>
            <person name="Kurokawa K."/>
            <person name="Hongoh Y."/>
        </authorList>
    </citation>
    <scope>NUCLEOTIDE SEQUENCE [LARGE SCALE GENOMIC DNA]</scope>
    <source>
        <strain evidence="13 14">S25</strain>
    </source>
</reference>
<dbReference type="EMBL" id="BLRX01000371">
    <property type="protein sequence ID" value="GFP26105.1"/>
    <property type="molecule type" value="Genomic_DNA"/>
</dbReference>
<accession>A0A6V8P0S2</accession>
<dbReference type="AlphaFoldDB" id="A0A6V8P0S2"/>